<dbReference type="AlphaFoldDB" id="A0ABD3XRM8"/>
<protein>
    <submittedName>
        <fullName evidence="2">Uncharacterized protein</fullName>
    </submittedName>
</protein>
<organism evidence="2 3">
    <name type="scientific">Sinanodonta woodiana</name>
    <name type="common">Chinese pond mussel</name>
    <name type="synonym">Anodonta woodiana</name>
    <dbReference type="NCBI Taxonomy" id="1069815"/>
    <lineage>
        <taxon>Eukaryota</taxon>
        <taxon>Metazoa</taxon>
        <taxon>Spiralia</taxon>
        <taxon>Lophotrochozoa</taxon>
        <taxon>Mollusca</taxon>
        <taxon>Bivalvia</taxon>
        <taxon>Autobranchia</taxon>
        <taxon>Heteroconchia</taxon>
        <taxon>Palaeoheterodonta</taxon>
        <taxon>Unionida</taxon>
        <taxon>Unionoidea</taxon>
        <taxon>Unionidae</taxon>
        <taxon>Unioninae</taxon>
        <taxon>Sinanodonta</taxon>
    </lineage>
</organism>
<evidence type="ECO:0000256" key="1">
    <source>
        <dbReference type="SAM" id="SignalP"/>
    </source>
</evidence>
<feature type="chain" id="PRO_5044761250" evidence="1">
    <location>
        <begin position="31"/>
        <end position="279"/>
    </location>
</feature>
<keyword evidence="3" id="KW-1185">Reference proteome</keyword>
<name>A0ABD3XRM8_SINWO</name>
<dbReference type="SUPFAM" id="SSF52058">
    <property type="entry name" value="L domain-like"/>
    <property type="match status" value="1"/>
</dbReference>
<evidence type="ECO:0000313" key="2">
    <source>
        <dbReference type="EMBL" id="KAL3888226.1"/>
    </source>
</evidence>
<sequence>MIKTSFRVTNVWRLILYLSILVTVLPISEASSTCTFDGIYYLCNNIATQTDFLLVLPTNVRKVTLMGTNELASFPELSIIEFTNIKHIKDGFLAGLGQLKFLSISSCTNLDEIDKDIFYSTPNIEALHMDGNTRLRLAVVEAALIDKLENLRYLSLIGIQAVEHHIVLGDNFLRALRGKNLTYLDISRVPGIYIQQAIVPNLFKNLKYFNCSYSKPGMTFNTRLSFQNIDVFDVTGVQYDMLKYWIKSGERRIDVADIPKTPYMFYEGVNNPDNQISFN</sequence>
<gene>
    <name evidence="2" type="ORF">ACJMK2_000601</name>
</gene>
<dbReference type="Gene3D" id="3.80.10.10">
    <property type="entry name" value="Ribonuclease Inhibitor"/>
    <property type="match status" value="1"/>
</dbReference>
<dbReference type="Proteomes" id="UP001634394">
    <property type="component" value="Unassembled WGS sequence"/>
</dbReference>
<reference evidence="2 3" key="1">
    <citation type="submission" date="2024-11" db="EMBL/GenBank/DDBJ databases">
        <title>Chromosome-level genome assembly of the freshwater bivalve Anodonta woodiana.</title>
        <authorList>
            <person name="Chen X."/>
        </authorList>
    </citation>
    <scope>NUCLEOTIDE SEQUENCE [LARGE SCALE GENOMIC DNA]</scope>
    <source>
        <strain evidence="2">MN2024</strain>
        <tissue evidence="2">Gills</tissue>
    </source>
</reference>
<accession>A0ABD3XRM8</accession>
<feature type="signal peptide" evidence="1">
    <location>
        <begin position="1"/>
        <end position="30"/>
    </location>
</feature>
<proteinExistence type="predicted"/>
<comment type="caution">
    <text evidence="2">The sequence shown here is derived from an EMBL/GenBank/DDBJ whole genome shotgun (WGS) entry which is preliminary data.</text>
</comment>
<keyword evidence="1" id="KW-0732">Signal</keyword>
<dbReference type="EMBL" id="JBJQND010000001">
    <property type="protein sequence ID" value="KAL3888226.1"/>
    <property type="molecule type" value="Genomic_DNA"/>
</dbReference>
<evidence type="ECO:0000313" key="3">
    <source>
        <dbReference type="Proteomes" id="UP001634394"/>
    </source>
</evidence>
<dbReference type="InterPro" id="IPR032675">
    <property type="entry name" value="LRR_dom_sf"/>
</dbReference>